<dbReference type="GO" id="GO:0003729">
    <property type="term" value="F:mRNA binding"/>
    <property type="evidence" value="ECO:0007669"/>
    <property type="project" value="TreeGrafter"/>
</dbReference>
<evidence type="ECO:0008006" key="4">
    <source>
        <dbReference type="Google" id="ProtNLM"/>
    </source>
</evidence>
<dbReference type="InterPro" id="IPR045862">
    <property type="entry name" value="Trf4-like"/>
</dbReference>
<dbReference type="PANTHER" id="PTHR23092">
    <property type="entry name" value="POLY(A) RNA POLYMERASE"/>
    <property type="match status" value="1"/>
</dbReference>
<dbReference type="AlphaFoldDB" id="A0A5N6YRM4"/>
<dbReference type="GO" id="GO:1990817">
    <property type="term" value="F:poly(A) RNA polymerase activity"/>
    <property type="evidence" value="ECO:0007669"/>
    <property type="project" value="InterPro"/>
</dbReference>
<evidence type="ECO:0000313" key="2">
    <source>
        <dbReference type="EMBL" id="KAE8348162.1"/>
    </source>
</evidence>
<feature type="compositionally biased region" description="Basic and acidic residues" evidence="1">
    <location>
        <begin position="96"/>
        <end position="110"/>
    </location>
</feature>
<dbReference type="GO" id="GO:0031123">
    <property type="term" value="P:RNA 3'-end processing"/>
    <property type="evidence" value="ECO:0007669"/>
    <property type="project" value="TreeGrafter"/>
</dbReference>
<proteinExistence type="predicted"/>
<keyword evidence="3" id="KW-1185">Reference proteome</keyword>
<dbReference type="SUPFAM" id="SSF81631">
    <property type="entry name" value="PAP/OAS1 substrate-binding domain"/>
    <property type="match status" value="1"/>
</dbReference>
<name>A0A5N6YRM4_9EURO</name>
<feature type="region of interest" description="Disordered" evidence="1">
    <location>
        <begin position="96"/>
        <end position="118"/>
    </location>
</feature>
<dbReference type="Gene3D" id="1.10.1410.10">
    <property type="match status" value="1"/>
</dbReference>
<organism evidence="2 3">
    <name type="scientific">Aspergillus coremiiformis</name>
    <dbReference type="NCBI Taxonomy" id="138285"/>
    <lineage>
        <taxon>Eukaryota</taxon>
        <taxon>Fungi</taxon>
        <taxon>Dikarya</taxon>
        <taxon>Ascomycota</taxon>
        <taxon>Pezizomycotina</taxon>
        <taxon>Eurotiomycetes</taxon>
        <taxon>Eurotiomycetidae</taxon>
        <taxon>Eurotiales</taxon>
        <taxon>Aspergillaceae</taxon>
        <taxon>Aspergillus</taxon>
        <taxon>Aspergillus subgen. Circumdati</taxon>
    </lineage>
</organism>
<dbReference type="PANTHER" id="PTHR23092:SF50">
    <property type="entry name" value="MTF2-LIKE C-TERMINAL DOMAIN-CONTAINING PROTEIN"/>
    <property type="match status" value="1"/>
</dbReference>
<protein>
    <recommendedName>
        <fullName evidence="4">Polynucleotide adenylyltransferase</fullName>
    </recommendedName>
</protein>
<dbReference type="GO" id="GO:0043634">
    <property type="term" value="P:polyadenylation-dependent ncRNA catabolic process"/>
    <property type="evidence" value="ECO:0007669"/>
    <property type="project" value="TreeGrafter"/>
</dbReference>
<dbReference type="GO" id="GO:0031499">
    <property type="term" value="C:TRAMP complex"/>
    <property type="evidence" value="ECO:0007669"/>
    <property type="project" value="TreeGrafter"/>
</dbReference>
<accession>A0A5N6YRM4</accession>
<dbReference type="OrthoDB" id="273917at2759"/>
<dbReference type="EMBL" id="ML739688">
    <property type="protein sequence ID" value="KAE8348162.1"/>
    <property type="molecule type" value="Genomic_DNA"/>
</dbReference>
<evidence type="ECO:0000313" key="3">
    <source>
        <dbReference type="Proteomes" id="UP000327118"/>
    </source>
</evidence>
<evidence type="ECO:0000256" key="1">
    <source>
        <dbReference type="SAM" id="MobiDB-lite"/>
    </source>
</evidence>
<dbReference type="Proteomes" id="UP000327118">
    <property type="component" value="Unassembled WGS sequence"/>
</dbReference>
<sequence length="546" mass="61669">MPRVVSRHSQCLRCLADRATMRFCFSSSPSFALRQYATFSSKSSHRTILGTRYHSDDLVIFKNNLRRTLEAHRSSNRTSLVRKVFDRTSLKDFARPPTSKEEVSVLRSPEKLSSSGAEAQPVSSVLSTWTERNPRNLRKGLEKNPRDIPGDRIRWGISTKIGRWAQSPWMHRWDADRQWSDGFSQLDAEIRALEEYLLPTPLEQDKVNHIVSEVSSMLRDIIPLAPQVIGSRRSGFAMSHSGLDFILPVPDPARSSDKVRRPSPSRPHVLDLYSSLLSYVKRTLEQCSSFNGRVELTGKRNSILTAVHHETGVRLQFYCGETLPSSSEYTRDYHAEYPAIRPLYMVVRLILDAQELFGSHQSSVGPDTIVMLLVVFLKMNHGRFQNPRSLGEQLLAFLKVYGSEVDLTSTGVSVDPPSFFDADTVKATIKDYEPNALPAYLRGQRALINLKRTAVAKHNIRAASTLCLQDPANYMNNLGRTCSRTHELQNAFICAYDRLSARLGTWERPKCNGLTLNSLLSSALQANFNDFSRVRARIVSAGRRCP</sequence>
<dbReference type="GO" id="GO:0005730">
    <property type="term" value="C:nucleolus"/>
    <property type="evidence" value="ECO:0007669"/>
    <property type="project" value="TreeGrafter"/>
</dbReference>
<reference evidence="3" key="1">
    <citation type="submission" date="2019-04" db="EMBL/GenBank/DDBJ databases">
        <title>Friends and foes A comparative genomics studyof 23 Aspergillus species from section Flavi.</title>
        <authorList>
            <consortium name="DOE Joint Genome Institute"/>
            <person name="Kjaerbolling I."/>
            <person name="Vesth T."/>
            <person name="Frisvad J.C."/>
            <person name="Nybo J.L."/>
            <person name="Theobald S."/>
            <person name="Kildgaard S."/>
            <person name="Isbrandt T."/>
            <person name="Kuo A."/>
            <person name="Sato A."/>
            <person name="Lyhne E.K."/>
            <person name="Kogle M.E."/>
            <person name="Wiebenga A."/>
            <person name="Kun R.S."/>
            <person name="Lubbers R.J."/>
            <person name="Makela M.R."/>
            <person name="Barry K."/>
            <person name="Chovatia M."/>
            <person name="Clum A."/>
            <person name="Daum C."/>
            <person name="Haridas S."/>
            <person name="He G."/>
            <person name="LaButti K."/>
            <person name="Lipzen A."/>
            <person name="Mondo S."/>
            <person name="Riley R."/>
            <person name="Salamov A."/>
            <person name="Simmons B.A."/>
            <person name="Magnuson J.K."/>
            <person name="Henrissat B."/>
            <person name="Mortensen U.H."/>
            <person name="Larsen T.O."/>
            <person name="Devries R.P."/>
            <person name="Grigoriev I.V."/>
            <person name="Machida M."/>
            <person name="Baker S.E."/>
            <person name="Andersen M.R."/>
        </authorList>
    </citation>
    <scope>NUCLEOTIDE SEQUENCE [LARGE SCALE GENOMIC DNA]</scope>
    <source>
        <strain evidence="3">CBS 553.77</strain>
    </source>
</reference>
<gene>
    <name evidence="2" type="ORF">BDV28DRAFT_144218</name>
</gene>